<dbReference type="InterPro" id="IPR036065">
    <property type="entry name" value="BolA-like_sf"/>
</dbReference>
<dbReference type="GO" id="GO:0051537">
    <property type="term" value="F:2 iron, 2 sulfur cluster binding"/>
    <property type="evidence" value="ECO:0007669"/>
    <property type="project" value="UniProtKB-KW"/>
</dbReference>
<keyword evidence="10" id="KW-1185">Reference proteome</keyword>
<feature type="domain" description="Glutaredoxin" evidence="8">
    <location>
        <begin position="16"/>
        <end position="80"/>
    </location>
</feature>
<dbReference type="KEGG" id="mbur:EQU24_17125"/>
<evidence type="ECO:0000256" key="1">
    <source>
        <dbReference type="ARBA" id="ARBA00022714"/>
    </source>
</evidence>
<dbReference type="OrthoDB" id="9804115at2"/>
<dbReference type="PANTHER" id="PTHR10293:SF72">
    <property type="entry name" value="MONOTHIOL GLUTAREDOXIN-S14, CHLOROPLASTIC"/>
    <property type="match status" value="1"/>
</dbReference>
<name>A0A4P9UQZ5_METBY</name>
<keyword evidence="1" id="KW-0001">2Fe-2S</keyword>
<evidence type="ECO:0000256" key="6">
    <source>
        <dbReference type="RuleBase" id="RU003860"/>
    </source>
</evidence>
<gene>
    <name evidence="9" type="primary">grxD</name>
    <name evidence="9" type="ORF">EQU24_17125</name>
</gene>
<dbReference type="PROSITE" id="PS51354">
    <property type="entry name" value="GLUTAREDOXIN_2"/>
    <property type="match status" value="1"/>
</dbReference>
<evidence type="ECO:0000259" key="8">
    <source>
        <dbReference type="Pfam" id="PF00462"/>
    </source>
</evidence>
<dbReference type="Pfam" id="PF00462">
    <property type="entry name" value="Glutaredoxin"/>
    <property type="match status" value="1"/>
</dbReference>
<dbReference type="Gene3D" id="3.30.300.90">
    <property type="entry name" value="BolA-like"/>
    <property type="match status" value="1"/>
</dbReference>
<protein>
    <submittedName>
        <fullName evidence="9">Grx4 family monothiol glutaredoxin</fullName>
    </submittedName>
</protein>
<proteinExistence type="inferred from homology"/>
<dbReference type="InterPro" id="IPR036249">
    <property type="entry name" value="Thioredoxin-like_sf"/>
</dbReference>
<evidence type="ECO:0000256" key="4">
    <source>
        <dbReference type="ARBA" id="ARBA00023014"/>
    </source>
</evidence>
<dbReference type="RefSeq" id="WP_017842405.1">
    <property type="nucleotide sequence ID" value="NZ_CP035467.1"/>
</dbReference>
<evidence type="ECO:0000256" key="5">
    <source>
        <dbReference type="ARBA" id="ARBA00023284"/>
    </source>
</evidence>
<dbReference type="STRING" id="675511.GCA_000341735_04026"/>
<accession>A0A4P9UQZ5</accession>
<evidence type="ECO:0000313" key="10">
    <source>
        <dbReference type="Proteomes" id="UP000305881"/>
    </source>
</evidence>
<reference evidence="10" key="1">
    <citation type="journal article" date="2019" name="J. Bacteriol.">
        <title>A Mutagenic Screen Identifies a TonB-Dependent Receptor Required for the Lanthanide Metal Switch in the Type I Methanotroph 'Methylotuvimicrobium buryatense' 5GB1C.</title>
        <authorList>
            <person name="Groom J.D."/>
            <person name="Ford S.M."/>
            <person name="Pesesky M.W."/>
            <person name="Lidstrom M.E."/>
        </authorList>
    </citation>
    <scope>NUCLEOTIDE SEQUENCE [LARGE SCALE GENOMIC DNA]</scope>
    <source>
        <strain evidence="10">5GB1C</strain>
    </source>
</reference>
<dbReference type="PANTHER" id="PTHR10293">
    <property type="entry name" value="GLUTAREDOXIN FAMILY MEMBER"/>
    <property type="match status" value="1"/>
</dbReference>
<keyword evidence="4" id="KW-0411">Iron-sulfur</keyword>
<dbReference type="SUPFAM" id="SSF82657">
    <property type="entry name" value="BolA-like"/>
    <property type="match status" value="1"/>
</dbReference>
<evidence type="ECO:0000313" key="9">
    <source>
        <dbReference type="EMBL" id="QCW83777.1"/>
    </source>
</evidence>
<dbReference type="AlphaFoldDB" id="A0A4P9UQZ5"/>
<evidence type="ECO:0000256" key="3">
    <source>
        <dbReference type="ARBA" id="ARBA00023004"/>
    </source>
</evidence>
<dbReference type="InterPro" id="IPR033658">
    <property type="entry name" value="GRX_PICOT-like"/>
</dbReference>
<dbReference type="InterPro" id="IPR004480">
    <property type="entry name" value="Monothiol_GRX-rel"/>
</dbReference>
<dbReference type="SUPFAM" id="SSF52833">
    <property type="entry name" value="Thioredoxin-like"/>
    <property type="match status" value="1"/>
</dbReference>
<comment type="similarity">
    <text evidence="6">Belongs to the BolA/IbaG family.</text>
</comment>
<dbReference type="CDD" id="cd03028">
    <property type="entry name" value="GRX_PICOT_like"/>
    <property type="match status" value="1"/>
</dbReference>
<feature type="region of interest" description="Disordered" evidence="7">
    <location>
        <begin position="186"/>
        <end position="206"/>
    </location>
</feature>
<keyword evidence="2" id="KW-0479">Metal-binding</keyword>
<organism evidence="9 10">
    <name type="scientific">Methylotuvimicrobium buryatense</name>
    <name type="common">Methylomicrobium buryatense</name>
    <dbReference type="NCBI Taxonomy" id="95641"/>
    <lineage>
        <taxon>Bacteria</taxon>
        <taxon>Pseudomonadati</taxon>
        <taxon>Pseudomonadota</taxon>
        <taxon>Gammaproteobacteria</taxon>
        <taxon>Methylococcales</taxon>
        <taxon>Methylococcaceae</taxon>
        <taxon>Methylotuvimicrobium</taxon>
    </lineage>
</organism>
<dbReference type="Proteomes" id="UP000305881">
    <property type="component" value="Chromosome"/>
</dbReference>
<dbReference type="EMBL" id="CP035467">
    <property type="protein sequence ID" value="QCW83777.1"/>
    <property type="molecule type" value="Genomic_DNA"/>
</dbReference>
<dbReference type="InterPro" id="IPR002634">
    <property type="entry name" value="BolA"/>
</dbReference>
<dbReference type="InterPro" id="IPR002109">
    <property type="entry name" value="Glutaredoxin"/>
</dbReference>
<sequence length="206" mass="22027">MSTEDKIRKQLAENPIILYMKGVPTAPECGFSAKTVGILNATGIPFAYVNVLAAPFIREKLPKISHWPTYPQLFVNGELVGGCDIVEAMHNDGSLLLLLQNTSVKTESTAAAGDAITHVEVESLIKNSFPDAVIEIDGEGCNLSITVVSEAFLDLPLVKQQQGVMAALAGVLASGRLHAVSMKTFTPEQRREQAETPASGLLQIQA</sequence>
<dbReference type="NCBIfam" id="TIGR00365">
    <property type="entry name" value="Grx4 family monothiol glutaredoxin"/>
    <property type="match status" value="1"/>
</dbReference>
<keyword evidence="5" id="KW-0676">Redox-active center</keyword>
<dbReference type="Gene3D" id="3.40.30.10">
    <property type="entry name" value="Glutaredoxin"/>
    <property type="match status" value="1"/>
</dbReference>
<dbReference type="GO" id="GO:0046872">
    <property type="term" value="F:metal ion binding"/>
    <property type="evidence" value="ECO:0007669"/>
    <property type="project" value="UniProtKB-KW"/>
</dbReference>
<dbReference type="Pfam" id="PF01722">
    <property type="entry name" value="BolA"/>
    <property type="match status" value="1"/>
</dbReference>
<evidence type="ECO:0000256" key="2">
    <source>
        <dbReference type="ARBA" id="ARBA00022723"/>
    </source>
</evidence>
<keyword evidence="3" id="KW-0408">Iron</keyword>
<evidence type="ECO:0000256" key="7">
    <source>
        <dbReference type="SAM" id="MobiDB-lite"/>
    </source>
</evidence>